<feature type="transmembrane region" description="Helical" evidence="1">
    <location>
        <begin position="7"/>
        <end position="27"/>
    </location>
</feature>
<evidence type="ECO:0000313" key="3">
    <source>
        <dbReference type="EMBL" id="SDH46890.1"/>
    </source>
</evidence>
<dbReference type="RefSeq" id="WP_175487393.1">
    <property type="nucleotide sequence ID" value="NZ_FNDK01000006.1"/>
</dbReference>
<dbReference type="GO" id="GO:0006281">
    <property type="term" value="P:DNA repair"/>
    <property type="evidence" value="ECO:0007669"/>
    <property type="project" value="InterPro"/>
</dbReference>
<dbReference type="GO" id="GO:0015627">
    <property type="term" value="C:type II protein secretion system complex"/>
    <property type="evidence" value="ECO:0007669"/>
    <property type="project" value="TreeGrafter"/>
</dbReference>
<dbReference type="Gene3D" id="1.10.150.280">
    <property type="entry name" value="AF1531-like domain"/>
    <property type="match status" value="1"/>
</dbReference>
<evidence type="ECO:0000313" key="4">
    <source>
        <dbReference type="Proteomes" id="UP000199163"/>
    </source>
</evidence>
<gene>
    <name evidence="3" type="ORF">SAMN05192534_10621</name>
</gene>
<dbReference type="InterPro" id="IPR019554">
    <property type="entry name" value="Soluble_ligand-bd"/>
</dbReference>
<dbReference type="NCBIfam" id="TIGR00426">
    <property type="entry name" value="competence protein ComEA helix-hairpin-helix repeat region"/>
    <property type="match status" value="1"/>
</dbReference>
<organism evidence="3 4">
    <name type="scientific">Alteribacillus persepolensis</name>
    <dbReference type="NCBI Taxonomy" id="568899"/>
    <lineage>
        <taxon>Bacteria</taxon>
        <taxon>Bacillati</taxon>
        <taxon>Bacillota</taxon>
        <taxon>Bacilli</taxon>
        <taxon>Bacillales</taxon>
        <taxon>Bacillaceae</taxon>
        <taxon>Alteribacillus</taxon>
    </lineage>
</organism>
<dbReference type="AlphaFoldDB" id="A0A1G8CPU4"/>
<sequence length="207" mass="22908">MFSKHPLFLSLGGIVLVFSVIFIVFYAKHNQTDSIQTGDLLEDEFFQEHAEEYSEVSTEHSEQEEAEMKLLVDVKGAVKHPGVYELEADNRVMDAVDAAGGLMDNSDEAQVNFAERIYDEMVIYVPVKGENPTPAAISAAPDDDKLRLNSAGAADLEQLPGIGPKKAEAIISYREEHGDFQQVEDLLHVSGIGEKSLEQLKEEVRVD</sequence>
<dbReference type="InterPro" id="IPR004509">
    <property type="entry name" value="Competence_ComEA_HhH"/>
</dbReference>
<dbReference type="Proteomes" id="UP000199163">
    <property type="component" value="Unassembled WGS sequence"/>
</dbReference>
<keyword evidence="1" id="KW-0812">Transmembrane</keyword>
<evidence type="ECO:0000256" key="1">
    <source>
        <dbReference type="SAM" id="Phobius"/>
    </source>
</evidence>
<dbReference type="InterPro" id="IPR003583">
    <property type="entry name" value="Hlx-hairpin-Hlx_DNA-bd_motif"/>
</dbReference>
<dbReference type="PANTHER" id="PTHR21180:SF32">
    <property type="entry name" value="ENDONUCLEASE_EXONUCLEASE_PHOSPHATASE FAMILY DOMAIN-CONTAINING PROTEIN 1"/>
    <property type="match status" value="1"/>
</dbReference>
<dbReference type="Pfam" id="PF12836">
    <property type="entry name" value="HHH_3"/>
    <property type="match status" value="1"/>
</dbReference>
<feature type="domain" description="Helix-hairpin-helix DNA-binding motif class 1" evidence="2">
    <location>
        <begin position="184"/>
        <end position="203"/>
    </location>
</feature>
<dbReference type="STRING" id="568899.SAMN05192534_10621"/>
<evidence type="ECO:0000259" key="2">
    <source>
        <dbReference type="SMART" id="SM00278"/>
    </source>
</evidence>
<dbReference type="GO" id="GO:0015628">
    <property type="term" value="P:protein secretion by the type II secretion system"/>
    <property type="evidence" value="ECO:0007669"/>
    <property type="project" value="TreeGrafter"/>
</dbReference>
<reference evidence="3 4" key="1">
    <citation type="submission" date="2016-10" db="EMBL/GenBank/DDBJ databases">
        <authorList>
            <person name="de Groot N.N."/>
        </authorList>
    </citation>
    <scope>NUCLEOTIDE SEQUENCE [LARGE SCALE GENOMIC DNA]</scope>
    <source>
        <strain evidence="3 4">DSM 21632</strain>
    </source>
</reference>
<dbReference type="InterPro" id="IPR010994">
    <property type="entry name" value="RuvA_2-like"/>
</dbReference>
<accession>A0A1G8CPU4</accession>
<keyword evidence="1" id="KW-1133">Transmembrane helix</keyword>
<dbReference type="GO" id="GO:0003677">
    <property type="term" value="F:DNA binding"/>
    <property type="evidence" value="ECO:0007669"/>
    <property type="project" value="InterPro"/>
</dbReference>
<dbReference type="SUPFAM" id="SSF47781">
    <property type="entry name" value="RuvA domain 2-like"/>
    <property type="match status" value="1"/>
</dbReference>
<name>A0A1G8CPU4_9BACI</name>
<dbReference type="EMBL" id="FNDK01000006">
    <property type="protein sequence ID" value="SDH46890.1"/>
    <property type="molecule type" value="Genomic_DNA"/>
</dbReference>
<keyword evidence="4" id="KW-1185">Reference proteome</keyword>
<keyword evidence="1" id="KW-0472">Membrane</keyword>
<dbReference type="Pfam" id="PF10531">
    <property type="entry name" value="SLBB"/>
    <property type="match status" value="1"/>
</dbReference>
<feature type="domain" description="Helix-hairpin-helix DNA-binding motif class 1" evidence="2">
    <location>
        <begin position="154"/>
        <end position="173"/>
    </location>
</feature>
<proteinExistence type="predicted"/>
<dbReference type="PANTHER" id="PTHR21180">
    <property type="entry name" value="ENDONUCLEASE/EXONUCLEASE/PHOSPHATASE FAMILY DOMAIN-CONTAINING PROTEIN 1"/>
    <property type="match status" value="1"/>
</dbReference>
<protein>
    <submittedName>
        <fullName evidence="3">Competence protein ComEA</fullName>
    </submittedName>
</protein>
<dbReference type="SMART" id="SM00278">
    <property type="entry name" value="HhH1"/>
    <property type="match status" value="2"/>
</dbReference>
<dbReference type="InterPro" id="IPR051675">
    <property type="entry name" value="Endo/Exo/Phosphatase_dom_1"/>
</dbReference>